<dbReference type="GO" id="GO:0046685">
    <property type="term" value="P:response to arsenic-containing substance"/>
    <property type="evidence" value="ECO:0007669"/>
    <property type="project" value="InterPro"/>
</dbReference>
<proteinExistence type="predicted"/>
<reference evidence="1 2" key="1">
    <citation type="submission" date="2023-04" db="EMBL/GenBank/DDBJ databases">
        <authorList>
            <person name="Hsu D."/>
        </authorList>
    </citation>
    <scope>NUCLEOTIDE SEQUENCE [LARGE SCALE GENOMIC DNA]</scope>
    <source>
        <strain evidence="1 2">MK1</strain>
    </source>
</reference>
<dbReference type="Pfam" id="PF06953">
    <property type="entry name" value="ArsD"/>
    <property type="match status" value="1"/>
</dbReference>
<dbReference type="KEGG" id="dbc:MFMK1_001586"/>
<accession>A0AAU0UN21</accession>
<sequence length="97" mass="10832">MKSITLYEPAMCCSTGVCGPSPDQELVRMAGDLKKLADQGVKVYRYNLSQSPEVFAIDKTVKTLLKEQGQKVLPIIVVDGEVKLTGRYPTKDELRNW</sequence>
<dbReference type="Proteomes" id="UP001329915">
    <property type="component" value="Chromosome"/>
</dbReference>
<keyword evidence="2" id="KW-1185">Reference proteome</keyword>
<dbReference type="AlphaFoldDB" id="A0AAU0UN21"/>
<name>A0AAU0UN21_9FIRM</name>
<dbReference type="NCBIfam" id="NF033727">
    <property type="entry name" value="chaperon_ArsD"/>
    <property type="match status" value="1"/>
</dbReference>
<dbReference type="GO" id="GO:0045892">
    <property type="term" value="P:negative regulation of DNA-templated transcription"/>
    <property type="evidence" value="ECO:0007669"/>
    <property type="project" value="InterPro"/>
</dbReference>
<dbReference type="RefSeq" id="WP_366924595.1">
    <property type="nucleotide sequence ID" value="NZ_CP121694.1"/>
</dbReference>
<evidence type="ECO:0000313" key="2">
    <source>
        <dbReference type="Proteomes" id="UP001329915"/>
    </source>
</evidence>
<dbReference type="GO" id="GO:0003677">
    <property type="term" value="F:DNA binding"/>
    <property type="evidence" value="ECO:0007669"/>
    <property type="project" value="InterPro"/>
</dbReference>
<gene>
    <name evidence="1" type="primary">arsD</name>
    <name evidence="1" type="ORF">MFMK1_001586</name>
</gene>
<protein>
    <submittedName>
        <fullName evidence="1">Arsenite efflux transporter metallochaperone ArsD</fullName>
    </submittedName>
</protein>
<organism evidence="1 2">
    <name type="scientific">Metallumcola ferriviriculae</name>
    <dbReference type="NCBI Taxonomy" id="3039180"/>
    <lineage>
        <taxon>Bacteria</taxon>
        <taxon>Bacillati</taxon>
        <taxon>Bacillota</taxon>
        <taxon>Clostridia</taxon>
        <taxon>Neomoorellales</taxon>
        <taxon>Desulfitibacteraceae</taxon>
        <taxon>Metallumcola</taxon>
    </lineage>
</organism>
<dbReference type="Gene3D" id="3.40.30.10">
    <property type="entry name" value="Glutaredoxin"/>
    <property type="match status" value="1"/>
</dbReference>
<dbReference type="EMBL" id="CP121694">
    <property type="protein sequence ID" value="WRO21767.1"/>
    <property type="molecule type" value="Genomic_DNA"/>
</dbReference>
<dbReference type="InterPro" id="IPR010712">
    <property type="entry name" value="Arsenical-R_ArsD"/>
</dbReference>
<evidence type="ECO:0000313" key="1">
    <source>
        <dbReference type="EMBL" id="WRO21767.1"/>
    </source>
</evidence>